<evidence type="ECO:0000313" key="2">
    <source>
        <dbReference type="Proteomes" id="UP000494301"/>
    </source>
</evidence>
<dbReference type="AlphaFoldDB" id="A0A6J5JWN0"/>
<protein>
    <submittedName>
        <fullName evidence="1">Uncharacterized protein</fullName>
    </submittedName>
</protein>
<proteinExistence type="predicted"/>
<organism evidence="1 2">
    <name type="scientific">Burkholderia aenigmatica</name>
    <dbReference type="NCBI Taxonomy" id="2015348"/>
    <lineage>
        <taxon>Bacteria</taxon>
        <taxon>Pseudomonadati</taxon>
        <taxon>Pseudomonadota</taxon>
        <taxon>Betaproteobacteria</taxon>
        <taxon>Burkholderiales</taxon>
        <taxon>Burkholderiaceae</taxon>
        <taxon>Burkholderia</taxon>
        <taxon>Burkholderia cepacia complex</taxon>
    </lineage>
</organism>
<dbReference type="Proteomes" id="UP000494301">
    <property type="component" value="Unassembled WGS sequence"/>
</dbReference>
<gene>
    <name evidence="1" type="ORF">BLA3211_08487</name>
</gene>
<evidence type="ECO:0000313" key="1">
    <source>
        <dbReference type="EMBL" id="CAB3975495.1"/>
    </source>
</evidence>
<accession>A0A6J5JWN0</accession>
<sequence length="106" mass="12193">MIVLEDLCNGTTDICIFVGNPYGRPMIKIGAARQVQPLKQLSQTVFFSQGVNQRRLLPIAQEWQVDAQVFFYEFIRLLQQVVFKLQIANVAPELFDLPLQFVPIRL</sequence>
<reference evidence="1 2" key="1">
    <citation type="submission" date="2020-04" db="EMBL/GenBank/DDBJ databases">
        <authorList>
            <person name="Depoorter E."/>
        </authorList>
    </citation>
    <scope>NUCLEOTIDE SEQUENCE [LARGE SCALE GENOMIC DNA]</scope>
    <source>
        <strain evidence="1 2">BCC0217</strain>
    </source>
</reference>
<name>A0A6J5JWN0_9BURK</name>
<dbReference type="EMBL" id="CABWIL020000080">
    <property type="protein sequence ID" value="CAB3975495.1"/>
    <property type="molecule type" value="Genomic_DNA"/>
</dbReference>